<feature type="domain" description="DNA-binding protein Rv2175c wHTH" evidence="2">
    <location>
        <begin position="5"/>
        <end position="56"/>
    </location>
</feature>
<dbReference type="Pfam" id="PF18367">
    <property type="entry name" value="Rv2175c_C"/>
    <property type="match status" value="1"/>
</dbReference>
<keyword evidence="4" id="KW-1185">Reference proteome</keyword>
<dbReference type="RefSeq" id="WP_129189857.1">
    <property type="nucleotide sequence ID" value="NZ_CP035493.1"/>
</dbReference>
<accession>A0A4P6F6M4</accession>
<organism evidence="3 4">
    <name type="scientific">Xylanimonas protaetiae</name>
    <dbReference type="NCBI Taxonomy" id="2509457"/>
    <lineage>
        <taxon>Bacteria</taxon>
        <taxon>Bacillati</taxon>
        <taxon>Actinomycetota</taxon>
        <taxon>Actinomycetes</taxon>
        <taxon>Micrococcales</taxon>
        <taxon>Promicromonosporaceae</taxon>
        <taxon>Xylanimonas</taxon>
    </lineage>
</organism>
<evidence type="ECO:0000259" key="2">
    <source>
        <dbReference type="Pfam" id="PF21531"/>
    </source>
</evidence>
<dbReference type="AlphaFoldDB" id="A0A4P6F6M4"/>
<evidence type="ECO:0000313" key="4">
    <source>
        <dbReference type="Proteomes" id="UP000292118"/>
    </source>
</evidence>
<dbReference type="Pfam" id="PF21531">
    <property type="entry name" value="Rv2175c_wHTH"/>
    <property type="match status" value="1"/>
</dbReference>
<proteinExistence type="predicted"/>
<dbReference type="GO" id="GO:0003677">
    <property type="term" value="F:DNA binding"/>
    <property type="evidence" value="ECO:0007669"/>
    <property type="project" value="UniProtKB-KW"/>
</dbReference>
<evidence type="ECO:0000259" key="1">
    <source>
        <dbReference type="Pfam" id="PF18367"/>
    </source>
</evidence>
<name>A0A4P6F6M4_9MICO</name>
<dbReference type="InterPro" id="IPR041098">
    <property type="entry name" value="Rv2175c_C"/>
</dbReference>
<dbReference type="OrthoDB" id="3784042at2"/>
<evidence type="ECO:0000313" key="3">
    <source>
        <dbReference type="EMBL" id="QAY71304.1"/>
    </source>
</evidence>
<gene>
    <name evidence="3" type="ORF">ET471_15755</name>
</gene>
<dbReference type="EMBL" id="CP035493">
    <property type="protein sequence ID" value="QAY71304.1"/>
    <property type="molecule type" value="Genomic_DNA"/>
</dbReference>
<protein>
    <submittedName>
        <fullName evidence="3">DNA-binding protein</fullName>
    </submittedName>
</protein>
<sequence>MSTDLDVLVPAWLTLPDLAERLDADISRVRGLVRDRVVVGVKRGERTTFQVPEAFLVPDEDGGEQVLPTLRGTVVVLGDQGLTDEEILVWLFTPEDALGVAPVEALRAGRRAEVRRIAQALPY</sequence>
<reference evidence="3 4" key="1">
    <citation type="submission" date="2019-01" db="EMBL/GenBank/DDBJ databases">
        <title>Genome sequencing of strain FW10M-9.</title>
        <authorList>
            <person name="Heo J."/>
            <person name="Kim S.-J."/>
            <person name="Kim J.-S."/>
            <person name="Hong S.-B."/>
            <person name="Kwon S.-W."/>
        </authorList>
    </citation>
    <scope>NUCLEOTIDE SEQUENCE [LARGE SCALE GENOMIC DNA]</scope>
    <source>
        <strain evidence="3 4">FW10M-9</strain>
    </source>
</reference>
<dbReference type="KEGG" id="xya:ET471_15755"/>
<dbReference type="Proteomes" id="UP000292118">
    <property type="component" value="Chromosome"/>
</dbReference>
<feature type="domain" description="Rv2175c C-terminal" evidence="1">
    <location>
        <begin position="69"/>
        <end position="121"/>
    </location>
</feature>
<dbReference type="InterPro" id="IPR048576">
    <property type="entry name" value="Rv2175c_wHTH"/>
</dbReference>
<keyword evidence="3" id="KW-0238">DNA-binding</keyword>